<evidence type="ECO:0000259" key="5">
    <source>
        <dbReference type="Pfam" id="PF03081"/>
    </source>
</evidence>
<dbReference type="GO" id="GO:0000145">
    <property type="term" value="C:exocyst"/>
    <property type="evidence" value="ECO:0007669"/>
    <property type="project" value="InterPro"/>
</dbReference>
<sequence>MPRKGMRSVFFRSNTTTTLPQQSPQRSSVLQSKSPNRYLSPLYSFSDSMLNDTFKAAEEMINKWNIENNIYTKVTSLFQENRKEAREFIKCVRDLQRAMNFLLFENANSEKLVTAHNLMQIAMKRLEKEFYQILAANRDYLDPESISSGRTSYSTSASFSDFEDDIGSEVDEIQIAGTSISKVEQMSAIAMSDIKMVAECMISSGYGKECVKIYKIIRKSIVDEGLYRLGIVHIKKARIRKMDWEVLEMKINNWLNAVKIAVKTLFHGERILCDHVFASSDAIRESCFTEIVKEGALILFGFPKKVAKSKKQLPERVFRILDLYNAVAELWPEIESVFSFESTSAVKSRALASLQRLGDAVRSMVSEFESSIYKDSSKSLIHGGGVHPQTRYVMEYLCHLSDYTVPLSNIVADWQLPTQSPLPESYFEYPDNNDPLSVRFAWLILVLLCKIDMKVGFYKDVSLSYLFLANNLHFVVTKVGTSNQRLIVGEDWISKHEAKVKQYVSNYEKYGWDKVLSTLPPNPTADLSPEEVKMLFKRFNSTFESIYRTQSSWVVPDTKLRDYIEVSICKKIVPVYSQFYTKYRDWAISEKLIKFTPDELTSHISGLFYKSRSNSSSSSSCVSSA</sequence>
<evidence type="ECO:0000256" key="2">
    <source>
        <dbReference type="ARBA" id="ARBA00022448"/>
    </source>
</evidence>
<keyword evidence="3" id="KW-0268">Exocytosis</keyword>
<dbReference type="Pfam" id="PF20669">
    <property type="entry name" value="Exo70_N"/>
    <property type="match status" value="1"/>
</dbReference>
<dbReference type="InterPro" id="IPR016159">
    <property type="entry name" value="Cullin_repeat-like_dom_sf"/>
</dbReference>
<organism evidence="6 7">
    <name type="scientific">Thalictrum thalictroides</name>
    <name type="common">Rue-anemone</name>
    <name type="synonym">Anemone thalictroides</name>
    <dbReference type="NCBI Taxonomy" id="46969"/>
    <lineage>
        <taxon>Eukaryota</taxon>
        <taxon>Viridiplantae</taxon>
        <taxon>Streptophyta</taxon>
        <taxon>Embryophyta</taxon>
        <taxon>Tracheophyta</taxon>
        <taxon>Spermatophyta</taxon>
        <taxon>Magnoliopsida</taxon>
        <taxon>Ranunculales</taxon>
        <taxon>Ranunculaceae</taxon>
        <taxon>Thalictroideae</taxon>
        <taxon>Thalictrum</taxon>
    </lineage>
</organism>
<comment type="similarity">
    <text evidence="1 3">Belongs to the EXO70 family.</text>
</comment>
<dbReference type="Pfam" id="PF03081">
    <property type="entry name" value="Exo70_C"/>
    <property type="match status" value="1"/>
</dbReference>
<dbReference type="GO" id="GO:0005546">
    <property type="term" value="F:phosphatidylinositol-4,5-bisphosphate binding"/>
    <property type="evidence" value="ECO:0007669"/>
    <property type="project" value="InterPro"/>
</dbReference>
<evidence type="ECO:0000256" key="3">
    <source>
        <dbReference type="RuleBase" id="RU365026"/>
    </source>
</evidence>
<feature type="domain" description="Exocyst complex subunit Exo70 C-terminal" evidence="5">
    <location>
        <begin position="253"/>
        <end position="605"/>
    </location>
</feature>
<evidence type="ECO:0000256" key="4">
    <source>
        <dbReference type="SAM" id="MobiDB-lite"/>
    </source>
</evidence>
<dbReference type="AlphaFoldDB" id="A0A7J6V6C9"/>
<feature type="region of interest" description="Disordered" evidence="4">
    <location>
        <begin position="1"/>
        <end position="32"/>
    </location>
</feature>
<gene>
    <name evidence="6" type="ORF">FRX31_030098</name>
</gene>
<evidence type="ECO:0000313" key="7">
    <source>
        <dbReference type="Proteomes" id="UP000554482"/>
    </source>
</evidence>
<dbReference type="InterPro" id="IPR046364">
    <property type="entry name" value="Exo70_C"/>
</dbReference>
<dbReference type="InterPro" id="IPR004140">
    <property type="entry name" value="Exo70"/>
</dbReference>
<keyword evidence="7" id="KW-1185">Reference proteome</keyword>
<keyword evidence="3" id="KW-0653">Protein transport</keyword>
<evidence type="ECO:0000256" key="1">
    <source>
        <dbReference type="ARBA" id="ARBA00006756"/>
    </source>
</evidence>
<name>A0A7J6V6C9_THATH</name>
<dbReference type="OrthoDB" id="1922221at2759"/>
<accession>A0A7J6V6C9</accession>
<dbReference type="Gene3D" id="1.20.1280.170">
    <property type="entry name" value="Exocyst complex component Exo70"/>
    <property type="match status" value="1"/>
</dbReference>
<dbReference type="GO" id="GO:0006887">
    <property type="term" value="P:exocytosis"/>
    <property type="evidence" value="ECO:0007669"/>
    <property type="project" value="UniProtKB-KW"/>
</dbReference>
<comment type="function">
    <text evidence="3">Component of the exocyst complex.</text>
</comment>
<proteinExistence type="inferred from homology"/>
<keyword evidence="2 3" id="KW-0813">Transport</keyword>
<dbReference type="Proteomes" id="UP000554482">
    <property type="component" value="Unassembled WGS sequence"/>
</dbReference>
<comment type="caution">
    <text evidence="6">The sequence shown here is derived from an EMBL/GenBank/DDBJ whole genome shotgun (WGS) entry which is preliminary data.</text>
</comment>
<dbReference type="EMBL" id="JABWDY010037624">
    <property type="protein sequence ID" value="KAF5180317.1"/>
    <property type="molecule type" value="Genomic_DNA"/>
</dbReference>
<dbReference type="PANTHER" id="PTHR12542">
    <property type="entry name" value="EXOCYST COMPLEX PROTEIN EXO70"/>
    <property type="match status" value="1"/>
</dbReference>
<protein>
    <recommendedName>
        <fullName evidence="3">Exocyst subunit Exo70 family protein</fullName>
    </recommendedName>
</protein>
<dbReference type="GO" id="GO:0015031">
    <property type="term" value="P:protein transport"/>
    <property type="evidence" value="ECO:0007669"/>
    <property type="project" value="UniProtKB-KW"/>
</dbReference>
<feature type="compositionally biased region" description="Polar residues" evidence="4">
    <location>
        <begin position="11"/>
        <end position="32"/>
    </location>
</feature>
<evidence type="ECO:0000313" key="6">
    <source>
        <dbReference type="EMBL" id="KAF5180317.1"/>
    </source>
</evidence>
<dbReference type="PANTHER" id="PTHR12542:SF17">
    <property type="entry name" value="EXOCYST SUBUNIT EXO70 FAMILY PROTEIN"/>
    <property type="match status" value="1"/>
</dbReference>
<reference evidence="6 7" key="1">
    <citation type="submission" date="2020-06" db="EMBL/GenBank/DDBJ databases">
        <title>Transcriptomic and genomic resources for Thalictrum thalictroides and T. hernandezii: Facilitating candidate gene discovery in an emerging model plant lineage.</title>
        <authorList>
            <person name="Arias T."/>
            <person name="Riano-Pachon D.M."/>
            <person name="Di Stilio V.S."/>
        </authorList>
    </citation>
    <scope>NUCLEOTIDE SEQUENCE [LARGE SCALE GENOMIC DNA]</scope>
    <source>
        <strain evidence="7">cv. WT478/WT964</strain>
        <tissue evidence="6">Leaves</tissue>
    </source>
</reference>
<dbReference type="SUPFAM" id="SSF74788">
    <property type="entry name" value="Cullin repeat-like"/>
    <property type="match status" value="1"/>
</dbReference>